<feature type="domain" description="HTH luxR-type" evidence="6">
    <location>
        <begin position="113"/>
        <end position="156"/>
    </location>
</feature>
<dbReference type="InterPro" id="IPR000792">
    <property type="entry name" value="Tscrpt_reg_LuxR_C"/>
</dbReference>
<comment type="similarity">
    <text evidence="1">Belongs to the sigma-70 factor family.</text>
</comment>
<dbReference type="Pfam" id="PF00196">
    <property type="entry name" value="GerE"/>
    <property type="match status" value="1"/>
</dbReference>
<dbReference type="GO" id="GO:0003700">
    <property type="term" value="F:DNA-binding transcription factor activity"/>
    <property type="evidence" value="ECO:0007669"/>
    <property type="project" value="InterPro"/>
</dbReference>
<evidence type="ECO:0000259" key="7">
    <source>
        <dbReference type="Pfam" id="PF04542"/>
    </source>
</evidence>
<evidence type="ECO:0000313" key="9">
    <source>
        <dbReference type="Proteomes" id="UP000447393"/>
    </source>
</evidence>
<keyword evidence="3" id="KW-0805">Transcription regulation</keyword>
<dbReference type="Proteomes" id="UP000447393">
    <property type="component" value="Unassembled WGS sequence"/>
</dbReference>
<dbReference type="InterPro" id="IPR036388">
    <property type="entry name" value="WH-like_DNA-bd_sf"/>
</dbReference>
<dbReference type="Gene3D" id="1.10.10.10">
    <property type="entry name" value="Winged helix-like DNA-binding domain superfamily/Winged helix DNA-binding domain"/>
    <property type="match status" value="1"/>
</dbReference>
<dbReference type="InterPro" id="IPR016032">
    <property type="entry name" value="Sig_transdc_resp-reg_C-effctor"/>
</dbReference>
<evidence type="ECO:0000256" key="2">
    <source>
        <dbReference type="ARBA" id="ARBA00021245"/>
    </source>
</evidence>
<sequence>MHRKECVMKDSILDFHAYQRLIHSSLRHWDLPESYEDCLQESYLIYLRCVERYDPDRSKFSTFFIQSLYRHFQTMNRKNHRSREAVHFFSIHHLHEKDPLQEPLLLFDIHHYSSLTLKEQIIFEQCYTGYTANEIALRIGVSLSTIKRARKQMKRKVSSSLSM</sequence>
<accession>A0A845ECG9</accession>
<gene>
    <name evidence="8" type="ORF">GLV98_07935</name>
</gene>
<dbReference type="Pfam" id="PF04542">
    <property type="entry name" value="Sigma70_r2"/>
    <property type="match status" value="1"/>
</dbReference>
<protein>
    <recommendedName>
        <fullName evidence="2">RNA polymerase sigma factor SigS</fullName>
    </recommendedName>
</protein>
<organism evidence="8 9">
    <name type="scientific">Halobacillus litoralis</name>
    <dbReference type="NCBI Taxonomy" id="45668"/>
    <lineage>
        <taxon>Bacteria</taxon>
        <taxon>Bacillati</taxon>
        <taxon>Bacillota</taxon>
        <taxon>Bacilli</taxon>
        <taxon>Bacillales</taxon>
        <taxon>Bacillaceae</taxon>
        <taxon>Halobacillus</taxon>
    </lineage>
</organism>
<reference evidence="8 9" key="1">
    <citation type="submission" date="2019-11" db="EMBL/GenBank/DDBJ databases">
        <title>Genome sequences of 17 halophilic strains isolated from different environments.</title>
        <authorList>
            <person name="Furrow R.E."/>
        </authorList>
    </citation>
    <scope>NUCLEOTIDE SEQUENCE [LARGE SCALE GENOMIC DNA]</scope>
    <source>
        <strain evidence="8 9">22505_10_Sand</strain>
    </source>
</reference>
<proteinExistence type="inferred from homology"/>
<evidence type="ECO:0000313" key="8">
    <source>
        <dbReference type="EMBL" id="MYL49411.1"/>
    </source>
</evidence>
<evidence type="ECO:0000256" key="1">
    <source>
        <dbReference type="ARBA" id="ARBA00007788"/>
    </source>
</evidence>
<keyword evidence="4" id="KW-0804">Transcription</keyword>
<dbReference type="InterPro" id="IPR007627">
    <property type="entry name" value="RNA_pol_sigma70_r2"/>
</dbReference>
<evidence type="ECO:0000256" key="4">
    <source>
        <dbReference type="ARBA" id="ARBA00023163"/>
    </source>
</evidence>
<evidence type="ECO:0000256" key="5">
    <source>
        <dbReference type="ARBA" id="ARBA00024701"/>
    </source>
</evidence>
<evidence type="ECO:0000259" key="6">
    <source>
        <dbReference type="Pfam" id="PF00196"/>
    </source>
</evidence>
<comment type="caution">
    <text evidence="8">The sequence shown here is derived from an EMBL/GenBank/DDBJ whole genome shotgun (WGS) entry which is preliminary data.</text>
</comment>
<evidence type="ECO:0000256" key="3">
    <source>
        <dbReference type="ARBA" id="ARBA00023015"/>
    </source>
</evidence>
<dbReference type="Gene3D" id="1.10.1740.10">
    <property type="match status" value="1"/>
</dbReference>
<dbReference type="InterPro" id="IPR013325">
    <property type="entry name" value="RNA_pol_sigma_r2"/>
</dbReference>
<dbReference type="GO" id="GO:0006352">
    <property type="term" value="P:DNA-templated transcription initiation"/>
    <property type="evidence" value="ECO:0007669"/>
    <property type="project" value="InterPro"/>
</dbReference>
<name>A0A845ECG9_9BACI</name>
<dbReference type="GO" id="GO:0003677">
    <property type="term" value="F:DNA binding"/>
    <property type="evidence" value="ECO:0007669"/>
    <property type="project" value="InterPro"/>
</dbReference>
<dbReference type="SUPFAM" id="SSF88946">
    <property type="entry name" value="Sigma2 domain of RNA polymerase sigma factors"/>
    <property type="match status" value="1"/>
</dbReference>
<feature type="domain" description="RNA polymerase sigma-70 region 2" evidence="7">
    <location>
        <begin position="15"/>
        <end position="81"/>
    </location>
</feature>
<dbReference type="AlphaFoldDB" id="A0A845ECG9"/>
<comment type="function">
    <text evidence="5">Sigma factors are initiation factors that promote the attachment of RNA polymerase to specific initiation sites and are then released. Sigma-S contributes to the protection against external stress, thus playing a role in cellular fitness and survival.</text>
</comment>
<dbReference type="EMBL" id="WMEZ01000002">
    <property type="protein sequence ID" value="MYL49411.1"/>
    <property type="molecule type" value="Genomic_DNA"/>
</dbReference>
<dbReference type="SUPFAM" id="SSF46894">
    <property type="entry name" value="C-terminal effector domain of the bipartite response regulators"/>
    <property type="match status" value="1"/>
</dbReference>